<evidence type="ECO:0000313" key="5">
    <source>
        <dbReference type="Proteomes" id="UP000054015"/>
    </source>
</evidence>
<proteinExistence type="predicted"/>
<dbReference type="NCBIfam" id="NF038402">
    <property type="entry name" value="TroA_like"/>
    <property type="match status" value="1"/>
</dbReference>
<accession>A0A101E0E8</accession>
<dbReference type="SUPFAM" id="SSF53807">
    <property type="entry name" value="Helical backbone' metal receptor"/>
    <property type="match status" value="1"/>
</dbReference>
<dbReference type="AlphaFoldDB" id="A0A101E0E8"/>
<dbReference type="Pfam" id="PF01497">
    <property type="entry name" value="Peripla_BP_2"/>
    <property type="match status" value="1"/>
</dbReference>
<feature type="domain" description="Fe/B12 periplasmic-binding" evidence="2">
    <location>
        <begin position="55"/>
        <end position="311"/>
    </location>
</feature>
<reference evidence="5 6" key="2">
    <citation type="journal article" date="2015" name="MBio">
        <title>Genome-Resolved Metagenomic Analysis Reveals Roles for Candidate Phyla and Other Microbial Community Members in Biogeochemical Transformations in Oil Reservoirs.</title>
        <authorList>
            <person name="Hu P."/>
            <person name="Tom L."/>
            <person name="Singh A."/>
            <person name="Thomas B.C."/>
            <person name="Baker B.J."/>
            <person name="Piceno Y.M."/>
            <person name="Andersen G.L."/>
            <person name="Banfield J.F."/>
        </authorList>
    </citation>
    <scope>NUCLEOTIDE SEQUENCE [LARGE SCALE GENOMIC DNA]</scope>
</reference>
<dbReference type="EMBL" id="LGEQ01000045">
    <property type="protein sequence ID" value="KUJ92866.1"/>
    <property type="molecule type" value="Genomic_DNA"/>
</dbReference>
<evidence type="ECO:0000313" key="6">
    <source>
        <dbReference type="Proteomes" id="UP000054307"/>
    </source>
</evidence>
<protein>
    <recommendedName>
        <fullName evidence="2">Fe/B12 periplasmic-binding domain-containing protein</fullName>
    </recommendedName>
</protein>
<evidence type="ECO:0000313" key="3">
    <source>
        <dbReference type="EMBL" id="KUJ92866.1"/>
    </source>
</evidence>
<dbReference type="InterPro" id="IPR050902">
    <property type="entry name" value="ABC_Transporter_SBP"/>
</dbReference>
<evidence type="ECO:0000259" key="2">
    <source>
        <dbReference type="PROSITE" id="PS50983"/>
    </source>
</evidence>
<dbReference type="InterPro" id="IPR002491">
    <property type="entry name" value="ABC_transptr_periplasmic_BD"/>
</dbReference>
<dbReference type="CDD" id="cd01143">
    <property type="entry name" value="YvrC"/>
    <property type="match status" value="1"/>
</dbReference>
<dbReference type="PATRIC" id="fig|2234.6.peg.659"/>
<gene>
    <name evidence="3" type="ORF">XD40_1948</name>
    <name evidence="4" type="ORF">XD48_1497</name>
</gene>
<dbReference type="PANTHER" id="PTHR30535">
    <property type="entry name" value="VITAMIN B12-BINDING PROTEIN"/>
    <property type="match status" value="1"/>
</dbReference>
<comment type="caution">
    <text evidence="4">The sequence shown here is derived from an EMBL/GenBank/DDBJ whole genome shotgun (WGS) entry which is preliminary data.</text>
</comment>
<dbReference type="InterPro" id="IPR054828">
    <property type="entry name" value="Vit_B12_bind_prot"/>
</dbReference>
<reference evidence="4" key="1">
    <citation type="journal article" date="2015" name="MBio">
        <title>Genome-resolved metagenomic analysis reveals roles for candidate phyla and other microbial community members in biogeochemical transformations in oil reservoirs.</title>
        <authorList>
            <person name="Hu P."/>
            <person name="Tom L."/>
            <person name="Singh A."/>
            <person name="Thomas B.C."/>
            <person name="Baker B.J."/>
            <person name="Piceno Y.M."/>
            <person name="Andersen G.L."/>
            <person name="Banfield J.F."/>
        </authorList>
    </citation>
    <scope>NUCLEOTIDE SEQUENCE [LARGE SCALE GENOMIC DNA]</scope>
    <source>
        <strain evidence="4">49_2300</strain>
        <strain evidence="3">49_95</strain>
    </source>
</reference>
<organism evidence="4 5">
    <name type="scientific">Archaeoglobus fulgidus</name>
    <dbReference type="NCBI Taxonomy" id="2234"/>
    <lineage>
        <taxon>Archaea</taxon>
        <taxon>Methanobacteriati</taxon>
        <taxon>Methanobacteriota</taxon>
        <taxon>Archaeoglobi</taxon>
        <taxon>Archaeoglobales</taxon>
        <taxon>Archaeoglobaceae</taxon>
        <taxon>Archaeoglobus</taxon>
    </lineage>
</organism>
<sequence length="311" mass="34096">MRKHTILLLLLIAASLPLCSSKPAEEHTSFNLTEILNATPVDDTGYTITEGNPQRIVSLAPSNTEILFAIGAGDRVVGVTDYCNYPPEVVEKKEKGELVSIGGYTTINIEKVVSLKPDLVVATYGNGIENIETLRRMGLTVIAFDPKSVEDVMKDIILIGVATGEKENATKLVQEMLERIEKVRESVKDKPKVRVAHILWYDPIWVSGKNTFIDEVIRLAGGENVFNFDGWRTVSVEDLIAANPDVIIVSSGSGMGGGKDVVYEWVVSDDRLSGIKAVKEGRVYAVDADMINRPSYRLAEAIEVVADLIHK</sequence>
<dbReference type="PANTHER" id="PTHR30535:SF34">
    <property type="entry name" value="MOLYBDATE-BINDING PROTEIN MOLA"/>
    <property type="match status" value="1"/>
</dbReference>
<dbReference type="PROSITE" id="PS50983">
    <property type="entry name" value="FE_B12_PBP"/>
    <property type="match status" value="1"/>
</dbReference>
<dbReference type="Proteomes" id="UP000054307">
    <property type="component" value="Unassembled WGS sequence"/>
</dbReference>
<dbReference type="EMBL" id="LGEX01000044">
    <property type="protein sequence ID" value="KUK06259.1"/>
    <property type="molecule type" value="Genomic_DNA"/>
</dbReference>
<dbReference type="GO" id="GO:0071281">
    <property type="term" value="P:cellular response to iron ion"/>
    <property type="evidence" value="ECO:0007669"/>
    <property type="project" value="TreeGrafter"/>
</dbReference>
<dbReference type="Proteomes" id="UP000054015">
    <property type="component" value="Unassembled WGS sequence"/>
</dbReference>
<dbReference type="Gene3D" id="3.40.50.1980">
    <property type="entry name" value="Nitrogenase molybdenum iron protein domain"/>
    <property type="match status" value="2"/>
</dbReference>
<name>A0A101E0E8_ARCFL</name>
<evidence type="ECO:0000256" key="1">
    <source>
        <dbReference type="ARBA" id="ARBA00022729"/>
    </source>
</evidence>
<evidence type="ECO:0000313" key="4">
    <source>
        <dbReference type="EMBL" id="KUK06259.1"/>
    </source>
</evidence>
<keyword evidence="1" id="KW-0732">Signal</keyword>